<feature type="transmembrane region" description="Helical" evidence="11">
    <location>
        <begin position="278"/>
        <end position="295"/>
    </location>
</feature>
<evidence type="ECO:0000256" key="3">
    <source>
        <dbReference type="ARBA" id="ARBA00022507"/>
    </source>
</evidence>
<feature type="transmembrane region" description="Helical" evidence="11">
    <location>
        <begin position="38"/>
        <end position="57"/>
    </location>
</feature>
<name>A0A409YHN1_9AGAR</name>
<feature type="transmembrane region" description="Helical" evidence="11">
    <location>
        <begin position="161"/>
        <end position="187"/>
    </location>
</feature>
<feature type="region of interest" description="Disordered" evidence="10">
    <location>
        <begin position="390"/>
        <end position="425"/>
    </location>
</feature>
<feature type="compositionally biased region" description="Polar residues" evidence="10">
    <location>
        <begin position="341"/>
        <end position="359"/>
    </location>
</feature>
<evidence type="ECO:0000256" key="4">
    <source>
        <dbReference type="ARBA" id="ARBA00022692"/>
    </source>
</evidence>
<dbReference type="InterPro" id="IPR001499">
    <property type="entry name" value="GPCR_STE3"/>
</dbReference>
<feature type="transmembrane region" description="Helical" evidence="11">
    <location>
        <begin position="12"/>
        <end position="31"/>
    </location>
</feature>
<dbReference type="InParanoid" id="A0A409YHN1"/>
<dbReference type="PANTHER" id="PTHR28097:SF1">
    <property type="entry name" value="PHEROMONE A FACTOR RECEPTOR"/>
    <property type="match status" value="1"/>
</dbReference>
<evidence type="ECO:0000256" key="2">
    <source>
        <dbReference type="ARBA" id="ARBA00011085"/>
    </source>
</evidence>
<feature type="region of interest" description="Disordered" evidence="10">
    <location>
        <begin position="336"/>
        <end position="366"/>
    </location>
</feature>
<proteinExistence type="inferred from homology"/>
<dbReference type="Pfam" id="PF02076">
    <property type="entry name" value="STE3"/>
    <property type="match status" value="1"/>
</dbReference>
<dbReference type="FunCoup" id="A0A409YHN1">
    <property type="interactions" value="80"/>
</dbReference>
<feature type="compositionally biased region" description="Polar residues" evidence="10">
    <location>
        <begin position="461"/>
        <end position="476"/>
    </location>
</feature>
<keyword evidence="13" id="KW-1185">Reference proteome</keyword>
<evidence type="ECO:0000256" key="7">
    <source>
        <dbReference type="ARBA" id="ARBA00023136"/>
    </source>
</evidence>
<keyword evidence="8" id="KW-0675">Receptor</keyword>
<keyword evidence="7 11" id="KW-0472">Membrane</keyword>
<evidence type="ECO:0000256" key="5">
    <source>
        <dbReference type="ARBA" id="ARBA00022989"/>
    </source>
</evidence>
<dbReference type="GO" id="GO:0000750">
    <property type="term" value="P:pheromone-dependent signal transduction involved in conjugation with cellular fusion"/>
    <property type="evidence" value="ECO:0007669"/>
    <property type="project" value="TreeGrafter"/>
</dbReference>
<dbReference type="GO" id="GO:0004934">
    <property type="term" value="F:mating-type alpha-factor pheromone receptor activity"/>
    <property type="evidence" value="ECO:0007669"/>
    <property type="project" value="InterPro"/>
</dbReference>
<keyword evidence="9" id="KW-0807">Transducer</keyword>
<keyword evidence="3" id="KW-0589">Pheromone response</keyword>
<keyword evidence="4 11" id="KW-0812">Transmembrane</keyword>
<feature type="transmembrane region" description="Helical" evidence="11">
    <location>
        <begin position="208"/>
        <end position="231"/>
    </location>
</feature>
<comment type="similarity">
    <text evidence="2">Belongs to the G-protein coupled receptor 4 family.</text>
</comment>
<comment type="subcellular location">
    <subcellularLocation>
        <location evidence="1">Membrane</location>
        <topology evidence="1">Multi-pass membrane protein</topology>
    </subcellularLocation>
</comment>
<dbReference type="AlphaFoldDB" id="A0A409YHN1"/>
<evidence type="ECO:0000313" key="13">
    <source>
        <dbReference type="Proteomes" id="UP000284842"/>
    </source>
</evidence>
<evidence type="ECO:0000256" key="8">
    <source>
        <dbReference type="ARBA" id="ARBA00023170"/>
    </source>
</evidence>
<dbReference type="EMBL" id="NHTK01001166">
    <property type="protein sequence ID" value="PPR02533.1"/>
    <property type="molecule type" value="Genomic_DNA"/>
</dbReference>
<feature type="region of interest" description="Disordered" evidence="10">
    <location>
        <begin position="461"/>
        <end position="559"/>
    </location>
</feature>
<sequence length="582" mass="64324">MIVVSDPTYPLYPVLSCIGFVLCIILLPWHIQAWNSGTVVFMFWTGISCLCGFINSVVWRQNLRNSAPVWCDISSKVIIGVSVGIPAATLCISRRLYYLTSGNTVSITRQDKRRMIIVDLAIALGIPTLIMVLHYVVQGHRFDILEDVGCYPVVYNTLPAYFLYFMWPIVLGFISACFSVLTLHSFWKRRLQFNQLVTSHNGMSMSRYMRLILLAVVDVLCTMPLAIVSVYRGTKGVGLAPWISWEDTHYDFGRVGTIPAVYWYNDANFHAAVELTRWLPVVCAFLFFALFGFATEAQKHYKLAFWAVMKVFGIKPKQTGLKPLKAGQIMSLGHWKKPKAPTSSTTATDLSDVSPTMSKDSYPWSPPQRSATVSHFSHCSSATLAPSPTGTSYGFGGVQKNSKAAEAQEEQDRKSTFSSTTNADPYLDPAPGYYAHLPSQTNLVGVPIKLDLDLDLEMNLDPTSDLSRKPSTSSYLHSIEEGDRSDMASVSTRSYYAPPSSPPTVPLSPHLASLPPPPRRIPRDVPMSISEPIEVPSEPSPPTHQPTGSLSLTPPRRARMLGVNNGGVFVTIQKQASVDDMA</sequence>
<dbReference type="PRINTS" id="PR00901">
    <property type="entry name" value="PHEROMONEBAR"/>
</dbReference>
<dbReference type="GO" id="GO:0005886">
    <property type="term" value="C:plasma membrane"/>
    <property type="evidence" value="ECO:0007669"/>
    <property type="project" value="TreeGrafter"/>
</dbReference>
<keyword evidence="5 11" id="KW-1133">Transmembrane helix</keyword>
<organism evidence="12 13">
    <name type="scientific">Panaeolus cyanescens</name>
    <dbReference type="NCBI Taxonomy" id="181874"/>
    <lineage>
        <taxon>Eukaryota</taxon>
        <taxon>Fungi</taxon>
        <taxon>Dikarya</taxon>
        <taxon>Basidiomycota</taxon>
        <taxon>Agaricomycotina</taxon>
        <taxon>Agaricomycetes</taxon>
        <taxon>Agaricomycetidae</taxon>
        <taxon>Agaricales</taxon>
        <taxon>Agaricineae</taxon>
        <taxon>Galeropsidaceae</taxon>
        <taxon>Panaeolus</taxon>
    </lineage>
</organism>
<feature type="compositionally biased region" description="Low complexity" evidence="10">
    <location>
        <begin position="526"/>
        <end position="537"/>
    </location>
</feature>
<gene>
    <name evidence="12" type="ORF">CVT24_001959</name>
</gene>
<evidence type="ECO:0000256" key="9">
    <source>
        <dbReference type="ARBA" id="ARBA00023224"/>
    </source>
</evidence>
<feature type="transmembrane region" description="Helical" evidence="11">
    <location>
        <begin position="117"/>
        <end position="137"/>
    </location>
</feature>
<evidence type="ECO:0000256" key="6">
    <source>
        <dbReference type="ARBA" id="ARBA00023040"/>
    </source>
</evidence>
<evidence type="ECO:0000256" key="10">
    <source>
        <dbReference type="SAM" id="MobiDB-lite"/>
    </source>
</evidence>
<dbReference type="PANTHER" id="PTHR28097">
    <property type="entry name" value="PHEROMONE A FACTOR RECEPTOR"/>
    <property type="match status" value="1"/>
</dbReference>
<dbReference type="OrthoDB" id="2874149at2759"/>
<protein>
    <submittedName>
        <fullName evidence="12">Uncharacterized protein</fullName>
    </submittedName>
</protein>
<dbReference type="Proteomes" id="UP000284842">
    <property type="component" value="Unassembled WGS sequence"/>
</dbReference>
<evidence type="ECO:0000256" key="1">
    <source>
        <dbReference type="ARBA" id="ARBA00004141"/>
    </source>
</evidence>
<reference evidence="12 13" key="1">
    <citation type="journal article" date="2018" name="Evol. Lett.">
        <title>Horizontal gene cluster transfer increased hallucinogenic mushroom diversity.</title>
        <authorList>
            <person name="Reynolds H.T."/>
            <person name="Vijayakumar V."/>
            <person name="Gluck-Thaler E."/>
            <person name="Korotkin H.B."/>
            <person name="Matheny P.B."/>
            <person name="Slot J.C."/>
        </authorList>
    </citation>
    <scope>NUCLEOTIDE SEQUENCE [LARGE SCALE GENOMIC DNA]</scope>
    <source>
        <strain evidence="12 13">2629</strain>
    </source>
</reference>
<dbReference type="PRINTS" id="PR00899">
    <property type="entry name" value="GPCRSTE3"/>
</dbReference>
<comment type="caution">
    <text evidence="12">The sequence shown here is derived from an EMBL/GenBank/DDBJ whole genome shotgun (WGS) entry which is preliminary data.</text>
</comment>
<evidence type="ECO:0000256" key="11">
    <source>
        <dbReference type="SAM" id="Phobius"/>
    </source>
</evidence>
<dbReference type="InterPro" id="IPR000481">
    <property type="entry name" value="GPCR_Pheromne_B_alpha_rcpt"/>
</dbReference>
<evidence type="ECO:0000313" key="12">
    <source>
        <dbReference type="EMBL" id="PPR02533.1"/>
    </source>
</evidence>
<dbReference type="STRING" id="181874.A0A409YHN1"/>
<accession>A0A409YHN1</accession>
<keyword evidence="6" id="KW-0297">G-protein coupled receptor</keyword>
<dbReference type="CDD" id="cd14966">
    <property type="entry name" value="7tmD_STE3"/>
    <property type="match status" value="1"/>
</dbReference>